<name>A0A179FWE3_PURLI</name>
<proteinExistence type="predicted"/>
<comment type="caution">
    <text evidence="2">The sequence shown here is derived from an EMBL/GenBank/DDBJ whole genome shotgun (WGS) entry which is preliminary data.</text>
</comment>
<accession>A0A179FWE3</accession>
<gene>
    <name evidence="2" type="ORF">VFPBJ_10895</name>
</gene>
<evidence type="ECO:0000313" key="3">
    <source>
        <dbReference type="Proteomes" id="UP000078240"/>
    </source>
</evidence>
<dbReference type="AlphaFoldDB" id="A0A179FWE3"/>
<evidence type="ECO:0000256" key="1">
    <source>
        <dbReference type="SAM" id="MobiDB-lite"/>
    </source>
</evidence>
<feature type="compositionally biased region" description="Basic residues" evidence="1">
    <location>
        <begin position="15"/>
        <end position="27"/>
    </location>
</feature>
<dbReference type="Proteomes" id="UP000078240">
    <property type="component" value="Unassembled WGS sequence"/>
</dbReference>
<organism evidence="2 3">
    <name type="scientific">Purpureocillium lilacinum</name>
    <name type="common">Paecilomyces lilacinus</name>
    <dbReference type="NCBI Taxonomy" id="33203"/>
    <lineage>
        <taxon>Eukaryota</taxon>
        <taxon>Fungi</taxon>
        <taxon>Dikarya</taxon>
        <taxon>Ascomycota</taxon>
        <taxon>Pezizomycotina</taxon>
        <taxon>Sordariomycetes</taxon>
        <taxon>Hypocreomycetidae</taxon>
        <taxon>Hypocreales</taxon>
        <taxon>Ophiocordycipitaceae</taxon>
        <taxon>Purpureocillium</taxon>
    </lineage>
</organism>
<sequence length="83" mass="9225">MHPHPSIHLPPHPHPPSKRQARTHAHTRGPADRPTPHPSVSHPGSQTGQTRCPLAKRAGPWPYYVWPRAAGYERPVIPPTQPP</sequence>
<evidence type="ECO:0000313" key="2">
    <source>
        <dbReference type="EMBL" id="OAQ69520.1"/>
    </source>
</evidence>
<dbReference type="EMBL" id="LSBH01000011">
    <property type="protein sequence ID" value="OAQ69520.1"/>
    <property type="molecule type" value="Genomic_DNA"/>
</dbReference>
<reference evidence="2 3" key="1">
    <citation type="submission" date="2016-01" db="EMBL/GenBank/DDBJ databases">
        <title>Biosynthesis of antibiotic leucinostatins and their inhibition on Phytophthora in bio-control Purpureocillium lilacinum.</title>
        <authorList>
            <person name="Wang G."/>
            <person name="Liu Z."/>
            <person name="Lin R."/>
            <person name="Li E."/>
            <person name="Mao Z."/>
            <person name="Ling J."/>
            <person name="Yin W."/>
            <person name="Xie B."/>
        </authorList>
    </citation>
    <scope>NUCLEOTIDE SEQUENCE [LARGE SCALE GENOMIC DNA]</scope>
    <source>
        <strain evidence="2">PLBJ-1</strain>
    </source>
</reference>
<protein>
    <submittedName>
        <fullName evidence="2">Uncharacterized protein</fullName>
    </submittedName>
</protein>
<feature type="region of interest" description="Disordered" evidence="1">
    <location>
        <begin position="1"/>
        <end position="56"/>
    </location>
</feature>